<protein>
    <submittedName>
        <fullName evidence="6">Hca operon transcriptional activator</fullName>
    </submittedName>
</protein>
<keyword evidence="3" id="KW-0238">DNA-binding</keyword>
<dbReference type="InterPro" id="IPR000847">
    <property type="entry name" value="LysR_HTH_N"/>
</dbReference>
<accession>A0A3P4B400</accession>
<dbReference type="RefSeq" id="WP_160142259.1">
    <property type="nucleotide sequence ID" value="NZ_UWPJ01000022.1"/>
</dbReference>
<proteinExistence type="inferred from homology"/>
<dbReference type="EMBL" id="UWPJ01000022">
    <property type="protein sequence ID" value="VCU70661.1"/>
    <property type="molecule type" value="Genomic_DNA"/>
</dbReference>
<gene>
    <name evidence="6" type="primary">hcaR_4</name>
    <name evidence="6" type="ORF">PIGHUM_02737</name>
</gene>
<evidence type="ECO:0000256" key="1">
    <source>
        <dbReference type="ARBA" id="ARBA00009437"/>
    </source>
</evidence>
<dbReference type="InterPro" id="IPR005119">
    <property type="entry name" value="LysR_subst-bd"/>
</dbReference>
<evidence type="ECO:0000313" key="7">
    <source>
        <dbReference type="Proteomes" id="UP000277294"/>
    </source>
</evidence>
<dbReference type="GO" id="GO:0003677">
    <property type="term" value="F:DNA binding"/>
    <property type="evidence" value="ECO:0007669"/>
    <property type="project" value="UniProtKB-KW"/>
</dbReference>
<dbReference type="PRINTS" id="PR00039">
    <property type="entry name" value="HTHLYSR"/>
</dbReference>
<dbReference type="SUPFAM" id="SSF46785">
    <property type="entry name" value="Winged helix' DNA-binding domain"/>
    <property type="match status" value="1"/>
</dbReference>
<keyword evidence="7" id="KW-1185">Reference proteome</keyword>
<evidence type="ECO:0000313" key="6">
    <source>
        <dbReference type="EMBL" id="VCU70661.1"/>
    </source>
</evidence>
<dbReference type="Pfam" id="PF03466">
    <property type="entry name" value="LysR_substrate"/>
    <property type="match status" value="1"/>
</dbReference>
<dbReference type="Proteomes" id="UP000277294">
    <property type="component" value="Unassembled WGS sequence"/>
</dbReference>
<sequence>MTSPQLNRIRLQHIRCLLATAQHGNMRAAAEFLAITQPAVSKIIKELEEIVGKPLVVRQRHGVALTPAGMAFVQHARQGVQALEMALGEARDPEGDAVRLGVLPSLAVDLPQAILQSWRGRGRHGTVRLETGLNPELLARLRQGELDAVVGRLAEPDHMLELRFEPLWSEPLVVATRPGHPLARADWQAWQAPRHPVILPLPGTSIYLAADSFLAQLRPGASHDRLETLAVPLARNLTLHSDALWFASLGTVKTDLEQGTLAARRVPGAATEAIGLFTQAQPAGPRPLAGELADTVRGVAARWRADCDRLAWDPA</sequence>
<feature type="domain" description="HTH lysR-type" evidence="5">
    <location>
        <begin position="9"/>
        <end position="66"/>
    </location>
</feature>
<organism evidence="6 7">
    <name type="scientific">Pigmentiphaga humi</name>
    <dbReference type="NCBI Taxonomy" id="2478468"/>
    <lineage>
        <taxon>Bacteria</taxon>
        <taxon>Pseudomonadati</taxon>
        <taxon>Pseudomonadota</taxon>
        <taxon>Betaproteobacteria</taxon>
        <taxon>Burkholderiales</taxon>
        <taxon>Alcaligenaceae</taxon>
        <taxon>Pigmentiphaga</taxon>
    </lineage>
</organism>
<dbReference type="PROSITE" id="PS50931">
    <property type="entry name" value="HTH_LYSR"/>
    <property type="match status" value="1"/>
</dbReference>
<dbReference type="AlphaFoldDB" id="A0A3P4B400"/>
<dbReference type="GO" id="GO:0003700">
    <property type="term" value="F:DNA-binding transcription factor activity"/>
    <property type="evidence" value="ECO:0007669"/>
    <property type="project" value="InterPro"/>
</dbReference>
<evidence type="ECO:0000259" key="5">
    <source>
        <dbReference type="PROSITE" id="PS50931"/>
    </source>
</evidence>
<dbReference type="PANTHER" id="PTHR30346:SF9">
    <property type="entry name" value="LYSR FAMILY TRANSCRIPTIONAL REGULATOR"/>
    <property type="match status" value="1"/>
</dbReference>
<dbReference type="Gene3D" id="3.40.190.10">
    <property type="entry name" value="Periplasmic binding protein-like II"/>
    <property type="match status" value="2"/>
</dbReference>
<dbReference type="GO" id="GO:0032993">
    <property type="term" value="C:protein-DNA complex"/>
    <property type="evidence" value="ECO:0007669"/>
    <property type="project" value="TreeGrafter"/>
</dbReference>
<evidence type="ECO:0000256" key="2">
    <source>
        <dbReference type="ARBA" id="ARBA00023015"/>
    </source>
</evidence>
<comment type="similarity">
    <text evidence="1">Belongs to the LysR transcriptional regulatory family.</text>
</comment>
<dbReference type="InterPro" id="IPR036390">
    <property type="entry name" value="WH_DNA-bd_sf"/>
</dbReference>
<dbReference type="PANTHER" id="PTHR30346">
    <property type="entry name" value="TRANSCRIPTIONAL DUAL REGULATOR HCAR-RELATED"/>
    <property type="match status" value="1"/>
</dbReference>
<dbReference type="Gene3D" id="1.10.10.10">
    <property type="entry name" value="Winged helix-like DNA-binding domain superfamily/Winged helix DNA-binding domain"/>
    <property type="match status" value="1"/>
</dbReference>
<reference evidence="6 7" key="1">
    <citation type="submission" date="2018-10" db="EMBL/GenBank/DDBJ databases">
        <authorList>
            <person name="Criscuolo A."/>
        </authorList>
    </citation>
    <scope>NUCLEOTIDE SEQUENCE [LARGE SCALE GENOMIC DNA]</scope>
    <source>
        <strain evidence="6">DnA1</strain>
    </source>
</reference>
<evidence type="ECO:0000256" key="4">
    <source>
        <dbReference type="ARBA" id="ARBA00023163"/>
    </source>
</evidence>
<keyword evidence="4" id="KW-0804">Transcription</keyword>
<dbReference type="OrthoDB" id="9814165at2"/>
<evidence type="ECO:0000256" key="3">
    <source>
        <dbReference type="ARBA" id="ARBA00023125"/>
    </source>
</evidence>
<keyword evidence="2" id="KW-0805">Transcription regulation</keyword>
<dbReference type="SUPFAM" id="SSF53850">
    <property type="entry name" value="Periplasmic binding protein-like II"/>
    <property type="match status" value="1"/>
</dbReference>
<name>A0A3P4B400_9BURK</name>
<dbReference type="Pfam" id="PF00126">
    <property type="entry name" value="HTH_1"/>
    <property type="match status" value="1"/>
</dbReference>
<dbReference type="InterPro" id="IPR036388">
    <property type="entry name" value="WH-like_DNA-bd_sf"/>
</dbReference>